<dbReference type="eggNOG" id="COG1708">
    <property type="taxonomic scope" value="Bacteria"/>
</dbReference>
<dbReference type="eggNOG" id="COG2250">
    <property type="taxonomic scope" value="Bacteria"/>
</dbReference>
<sequence>MKTGLDHLPASKRRELEHVVRVLFEEFEAAQARRSSKWNKQARILKLVLYGSYARGGWVDDPVGGYKSDYDILIVVNDDNLVDLDYWSAADDRLMRDMTITKTLSAPVNFIVHSLTDVNRQLEKGRPFFIDIIRDGILLYEAEGFCFAQPRDLPPEEARAEAQGHFDKWFASADAFLASAKFLMERGDRNEAAFNLHQATERLYHCTLLTLSLYSPKSHRLNFLRSHAEEIAPELVAAWPRDDKFSRRCFDLLRQAYVNARYSPHYKVTDEELNWLGERVAVLQELVKTVCERRLAGD</sequence>
<proteinExistence type="predicted"/>
<dbReference type="Pfam" id="PF05168">
    <property type="entry name" value="HEPN"/>
    <property type="match status" value="1"/>
</dbReference>
<dbReference type="InterPro" id="IPR007842">
    <property type="entry name" value="HEPN_dom"/>
</dbReference>
<dbReference type="SMART" id="SM00748">
    <property type="entry name" value="HEPN"/>
    <property type="match status" value="1"/>
</dbReference>
<dbReference type="Gene3D" id="1.20.120.330">
    <property type="entry name" value="Nucleotidyltransferases domain 2"/>
    <property type="match status" value="1"/>
</dbReference>
<keyword evidence="2" id="KW-0808">Transferase</keyword>
<dbReference type="Gene3D" id="3.30.460.10">
    <property type="entry name" value="Beta Polymerase, domain 2"/>
    <property type="match status" value="1"/>
</dbReference>
<dbReference type="SUPFAM" id="SSF81301">
    <property type="entry name" value="Nucleotidyltransferase"/>
    <property type="match status" value="1"/>
</dbReference>
<organism evidence="2 3">
    <name type="scientific">Sphingobium indicum (strain DSM 16413 / CCM 7287 / MTCC 6362 / UT26 / NBRC 101211 / UT26S)</name>
    <name type="common">Sphingobium japonicum</name>
    <dbReference type="NCBI Taxonomy" id="452662"/>
    <lineage>
        <taxon>Bacteria</taxon>
        <taxon>Pseudomonadati</taxon>
        <taxon>Pseudomonadota</taxon>
        <taxon>Alphaproteobacteria</taxon>
        <taxon>Sphingomonadales</taxon>
        <taxon>Sphingomonadaceae</taxon>
        <taxon>Sphingobium</taxon>
    </lineage>
</organism>
<feature type="domain" description="HEPN" evidence="1">
    <location>
        <begin position="170"/>
        <end position="290"/>
    </location>
</feature>
<dbReference type="PANTHER" id="PTHR33933">
    <property type="entry name" value="NUCLEOTIDYLTRANSFERASE"/>
    <property type="match status" value="1"/>
</dbReference>
<evidence type="ECO:0000313" key="2">
    <source>
        <dbReference type="EMBL" id="BAI98020.1"/>
    </source>
</evidence>
<dbReference type="SUPFAM" id="SSF81593">
    <property type="entry name" value="Nucleotidyltransferase substrate binding subunit/domain"/>
    <property type="match status" value="1"/>
</dbReference>
<dbReference type="STRING" id="452662.SJA_C1-31860"/>
<keyword evidence="3" id="KW-1185">Reference proteome</keyword>
<reference evidence="2 3" key="1">
    <citation type="journal article" date="2010" name="J. Bacteriol.">
        <title>Complete genome sequence of the representative gamma-hexachlorocyclohexane-degrading bacterium Sphingobium japonicum UT26.</title>
        <authorList>
            <person name="Nagata Y."/>
            <person name="Ohtsubo Y."/>
            <person name="Endo R."/>
            <person name="Ichikawa N."/>
            <person name="Ankai A."/>
            <person name="Oguchi A."/>
            <person name="Fukui S."/>
            <person name="Fujita N."/>
            <person name="Tsuda M."/>
        </authorList>
    </citation>
    <scope>NUCLEOTIDE SEQUENCE [LARGE SCALE GENOMIC DNA]</scope>
    <source>
        <strain evidence="3">DSM 16413 / CCM 7287 / MTCC 6362 / UT26 / NBRC 101211 / UT26S</strain>
    </source>
</reference>
<gene>
    <name evidence="2" type="ordered locus">SJA_C1-31860</name>
</gene>
<dbReference type="GeneID" id="29274689"/>
<dbReference type="PROSITE" id="PS50910">
    <property type="entry name" value="HEPN"/>
    <property type="match status" value="1"/>
</dbReference>
<dbReference type="RefSeq" id="WP_013041281.1">
    <property type="nucleotide sequence ID" value="NC_014006.1"/>
</dbReference>
<dbReference type="Proteomes" id="UP000007753">
    <property type="component" value="Chromosome 1"/>
</dbReference>
<name>D4Z5Y8_SPHIU</name>
<dbReference type="CDD" id="cd05403">
    <property type="entry name" value="NT_KNTase_like"/>
    <property type="match status" value="1"/>
</dbReference>
<dbReference type="InterPro" id="IPR052548">
    <property type="entry name" value="Type_VII_TA_antitoxin"/>
</dbReference>
<dbReference type="HOGENOM" id="CLU_051494_0_0_5"/>
<evidence type="ECO:0000259" key="1">
    <source>
        <dbReference type="PROSITE" id="PS50910"/>
    </source>
</evidence>
<dbReference type="KEGG" id="sjp:SJA_C1-31860"/>
<evidence type="ECO:0000313" key="3">
    <source>
        <dbReference type="Proteomes" id="UP000007753"/>
    </source>
</evidence>
<dbReference type="InterPro" id="IPR043519">
    <property type="entry name" value="NT_sf"/>
</dbReference>
<protein>
    <submittedName>
        <fullName evidence="2">Putative nucleotidyltransferase</fullName>
    </submittedName>
</protein>
<dbReference type="GO" id="GO:0016740">
    <property type="term" value="F:transferase activity"/>
    <property type="evidence" value="ECO:0007669"/>
    <property type="project" value="UniProtKB-KW"/>
</dbReference>
<dbReference type="AlphaFoldDB" id="D4Z5Y8"/>
<accession>D4Z5Y8</accession>
<dbReference type="PANTHER" id="PTHR33933:SF1">
    <property type="entry name" value="PROTEIN ADENYLYLTRANSFERASE MNTA-RELATED"/>
    <property type="match status" value="1"/>
</dbReference>
<dbReference type="EMBL" id="AP010803">
    <property type="protein sequence ID" value="BAI98020.1"/>
    <property type="molecule type" value="Genomic_DNA"/>
</dbReference>